<dbReference type="EMBL" id="JBFYGN010000004">
    <property type="protein sequence ID" value="MEX8192122.1"/>
    <property type="molecule type" value="Genomic_DNA"/>
</dbReference>
<evidence type="ECO:0000313" key="1">
    <source>
        <dbReference type="EMBL" id="MEX8192122.1"/>
    </source>
</evidence>
<name>A0ABV3ZRB4_9BURK</name>
<dbReference type="RefSeq" id="WP_369337341.1">
    <property type="nucleotide sequence ID" value="NZ_JBFYGN010000004.1"/>
</dbReference>
<accession>A0ABV3ZRB4</accession>
<sequence length="147" mass="15656">MSEATLQLDKAALTLTVGTEQHRLPIGIAGLSQAFGRRMPDALALENAIADVEDAIMPAARHLPAGTRALGTSNPLLLQLMCSATGDPQARSASREAIEALFSALARQAQQPGYRDAQMPQTPEAAAALLVLRECLHHWGILELRAL</sequence>
<proteinExistence type="predicted"/>
<gene>
    <name evidence="1" type="ORF">AB6724_04620</name>
</gene>
<organism evidence="1 2">
    <name type="scientific">Comamonas guangdongensis</name>
    <dbReference type="NCBI Taxonomy" id="510515"/>
    <lineage>
        <taxon>Bacteria</taxon>
        <taxon>Pseudomonadati</taxon>
        <taxon>Pseudomonadota</taxon>
        <taxon>Betaproteobacteria</taxon>
        <taxon>Burkholderiales</taxon>
        <taxon>Comamonadaceae</taxon>
        <taxon>Comamonas</taxon>
    </lineage>
</organism>
<reference evidence="1 2" key="1">
    <citation type="journal article" date="2013" name="Int. J. Syst. Evol. Microbiol.">
        <title>Comamonas guangdongensis sp. nov., isolated from subterranean forest sediment, and emended description of the genus Comamonas.</title>
        <authorList>
            <person name="Zhang J."/>
            <person name="Wang Y."/>
            <person name="Zhou S."/>
            <person name="Wu C."/>
            <person name="He J."/>
            <person name="Li F."/>
        </authorList>
    </citation>
    <scope>NUCLEOTIDE SEQUENCE [LARGE SCALE GENOMIC DNA]</scope>
    <source>
        <strain evidence="1 2">CCTCC AB2011133</strain>
    </source>
</reference>
<protein>
    <submittedName>
        <fullName evidence="1">Uncharacterized protein</fullName>
    </submittedName>
</protein>
<keyword evidence="2" id="KW-1185">Reference proteome</keyword>
<dbReference type="Proteomes" id="UP001561046">
    <property type="component" value="Unassembled WGS sequence"/>
</dbReference>
<comment type="caution">
    <text evidence="1">The sequence shown here is derived from an EMBL/GenBank/DDBJ whole genome shotgun (WGS) entry which is preliminary data.</text>
</comment>
<evidence type="ECO:0000313" key="2">
    <source>
        <dbReference type="Proteomes" id="UP001561046"/>
    </source>
</evidence>